<dbReference type="InterPro" id="IPR037523">
    <property type="entry name" value="VOC_core"/>
</dbReference>
<evidence type="ECO:0000256" key="1">
    <source>
        <dbReference type="ARBA" id="ARBA00011051"/>
    </source>
</evidence>
<dbReference type="GO" id="GO:0046677">
    <property type="term" value="P:response to antibiotic"/>
    <property type="evidence" value="ECO:0007669"/>
    <property type="project" value="UniProtKB-KW"/>
</dbReference>
<sequence>MSASIHSTVPVLASLAIADTLAFYTNRLGFKICLQQDDYAIVSRDGAEIHFWLCSERHIAENTSCYLRVTDTQALYEEFQAKGLYVEPPAVREWGMKELYVHDAHGNLLKFGEAVGVDTDLAVPVEDEK</sequence>
<dbReference type="Pfam" id="PF00903">
    <property type="entry name" value="Glyoxalase"/>
    <property type="match status" value="1"/>
</dbReference>
<gene>
    <name evidence="5" type="ORF">LCGC14_0227330</name>
</gene>
<feature type="domain" description="VOC" evidence="4">
    <location>
        <begin position="4"/>
        <end position="114"/>
    </location>
</feature>
<dbReference type="PROSITE" id="PS51819">
    <property type="entry name" value="VOC"/>
    <property type="match status" value="1"/>
</dbReference>
<dbReference type="InterPro" id="IPR004360">
    <property type="entry name" value="Glyas_Fos-R_dOase_dom"/>
</dbReference>
<name>A0A0F9WW18_9ZZZZ</name>
<dbReference type="CDD" id="cd08349">
    <property type="entry name" value="BLMA_like"/>
    <property type="match status" value="1"/>
</dbReference>
<dbReference type="InterPro" id="IPR000335">
    <property type="entry name" value="Bleomycin-R"/>
</dbReference>
<dbReference type="Gene3D" id="3.10.180.10">
    <property type="entry name" value="2,3-Dihydroxybiphenyl 1,2-Dioxygenase, domain 1"/>
    <property type="match status" value="1"/>
</dbReference>
<evidence type="ECO:0000256" key="3">
    <source>
        <dbReference type="ARBA" id="ARBA00023251"/>
    </source>
</evidence>
<evidence type="ECO:0000259" key="4">
    <source>
        <dbReference type="PROSITE" id="PS51819"/>
    </source>
</evidence>
<organism evidence="5">
    <name type="scientific">marine sediment metagenome</name>
    <dbReference type="NCBI Taxonomy" id="412755"/>
    <lineage>
        <taxon>unclassified sequences</taxon>
        <taxon>metagenomes</taxon>
        <taxon>ecological metagenomes</taxon>
    </lineage>
</organism>
<evidence type="ECO:0000256" key="2">
    <source>
        <dbReference type="ARBA" id="ARBA00021572"/>
    </source>
</evidence>
<dbReference type="EMBL" id="LAZR01000109">
    <property type="protein sequence ID" value="KKN90591.1"/>
    <property type="molecule type" value="Genomic_DNA"/>
</dbReference>
<dbReference type="InterPro" id="IPR029068">
    <property type="entry name" value="Glyas_Bleomycin-R_OHBP_Dase"/>
</dbReference>
<keyword evidence="3" id="KW-0046">Antibiotic resistance</keyword>
<accession>A0A0F9WW18</accession>
<dbReference type="SUPFAM" id="SSF54593">
    <property type="entry name" value="Glyoxalase/Bleomycin resistance protein/Dihydroxybiphenyl dioxygenase"/>
    <property type="match status" value="1"/>
</dbReference>
<comment type="similarity">
    <text evidence="1">Belongs to the bleomycin resistance protein family.</text>
</comment>
<comment type="caution">
    <text evidence="5">The sequence shown here is derived from an EMBL/GenBank/DDBJ whole genome shotgun (WGS) entry which is preliminary data.</text>
</comment>
<protein>
    <recommendedName>
        <fullName evidence="2">Bleomycin resistance protein</fullName>
    </recommendedName>
</protein>
<reference evidence="5" key="1">
    <citation type="journal article" date="2015" name="Nature">
        <title>Complex archaea that bridge the gap between prokaryotes and eukaryotes.</title>
        <authorList>
            <person name="Spang A."/>
            <person name="Saw J.H."/>
            <person name="Jorgensen S.L."/>
            <person name="Zaremba-Niedzwiedzka K."/>
            <person name="Martijn J."/>
            <person name="Lind A.E."/>
            <person name="van Eijk R."/>
            <person name="Schleper C."/>
            <person name="Guy L."/>
            <person name="Ettema T.J."/>
        </authorList>
    </citation>
    <scope>NUCLEOTIDE SEQUENCE</scope>
</reference>
<evidence type="ECO:0000313" key="5">
    <source>
        <dbReference type="EMBL" id="KKN90591.1"/>
    </source>
</evidence>
<proteinExistence type="inferred from homology"/>
<dbReference type="AlphaFoldDB" id="A0A0F9WW18"/>